<sequence>MPGQWPEELLSREGIVDAALRVVERDGADKLTLRKVAAELDTGPVSLYVYVRNVTVLHALLADRLLADLDLGWDGPSRGGSASTG</sequence>
<protein>
    <recommendedName>
        <fullName evidence="3">HTH tetR-type domain-containing protein</fullName>
    </recommendedName>
</protein>
<evidence type="ECO:0000259" key="3">
    <source>
        <dbReference type="PROSITE" id="PS50977"/>
    </source>
</evidence>
<keyword evidence="5" id="KW-1185">Reference proteome</keyword>
<dbReference type="GO" id="GO:0003677">
    <property type="term" value="F:DNA binding"/>
    <property type="evidence" value="ECO:0007669"/>
    <property type="project" value="UniProtKB-UniRule"/>
</dbReference>
<comment type="caution">
    <text evidence="4">The sequence shown here is derived from an EMBL/GenBank/DDBJ whole genome shotgun (WGS) entry which is preliminary data.</text>
</comment>
<name>A0A2A2WL80_9ACTN</name>
<organism evidence="4 5">
    <name type="scientific">Dietzia natronolimnaea</name>
    <dbReference type="NCBI Taxonomy" id="161920"/>
    <lineage>
        <taxon>Bacteria</taxon>
        <taxon>Bacillati</taxon>
        <taxon>Actinomycetota</taxon>
        <taxon>Actinomycetes</taxon>
        <taxon>Mycobacteriales</taxon>
        <taxon>Dietziaceae</taxon>
        <taxon>Dietzia</taxon>
    </lineage>
</organism>
<dbReference type="Proteomes" id="UP000218810">
    <property type="component" value="Unassembled WGS sequence"/>
</dbReference>
<evidence type="ECO:0000256" key="1">
    <source>
        <dbReference type="ARBA" id="ARBA00023125"/>
    </source>
</evidence>
<dbReference type="AlphaFoldDB" id="A0A2A2WL80"/>
<proteinExistence type="predicted"/>
<feature type="DNA-binding region" description="H-T-H motif" evidence="2">
    <location>
        <begin position="32"/>
        <end position="51"/>
    </location>
</feature>
<dbReference type="Pfam" id="PF00440">
    <property type="entry name" value="TetR_N"/>
    <property type="match status" value="1"/>
</dbReference>
<dbReference type="EMBL" id="NTGA01000034">
    <property type="protein sequence ID" value="PAY21966.1"/>
    <property type="molecule type" value="Genomic_DNA"/>
</dbReference>
<evidence type="ECO:0000313" key="4">
    <source>
        <dbReference type="EMBL" id="PAY21966.1"/>
    </source>
</evidence>
<gene>
    <name evidence="4" type="ORF">CEY15_16135</name>
</gene>
<dbReference type="InterPro" id="IPR009057">
    <property type="entry name" value="Homeodomain-like_sf"/>
</dbReference>
<feature type="domain" description="HTH tetR-type" evidence="3">
    <location>
        <begin position="9"/>
        <end position="69"/>
    </location>
</feature>
<dbReference type="InterPro" id="IPR001647">
    <property type="entry name" value="HTH_TetR"/>
</dbReference>
<dbReference type="OrthoDB" id="3358037at2"/>
<dbReference type="Gene3D" id="1.10.357.10">
    <property type="entry name" value="Tetracycline Repressor, domain 2"/>
    <property type="match status" value="1"/>
</dbReference>
<evidence type="ECO:0000313" key="5">
    <source>
        <dbReference type="Proteomes" id="UP000218810"/>
    </source>
</evidence>
<evidence type="ECO:0000256" key="2">
    <source>
        <dbReference type="PROSITE-ProRule" id="PRU00335"/>
    </source>
</evidence>
<dbReference type="PROSITE" id="PS50977">
    <property type="entry name" value="HTH_TETR_2"/>
    <property type="match status" value="1"/>
</dbReference>
<accession>A0A2A2WL80</accession>
<dbReference type="SUPFAM" id="SSF46689">
    <property type="entry name" value="Homeodomain-like"/>
    <property type="match status" value="1"/>
</dbReference>
<keyword evidence="1 2" id="KW-0238">DNA-binding</keyword>
<reference evidence="5" key="1">
    <citation type="submission" date="2017-09" db="EMBL/GenBank/DDBJ databases">
        <authorList>
            <person name="Zhang Y."/>
            <person name="Huang X."/>
            <person name="Liu J."/>
            <person name="Lu L."/>
            <person name="Peng K."/>
        </authorList>
    </citation>
    <scope>NUCLEOTIDE SEQUENCE [LARGE SCALE GENOMIC DNA]</scope>
    <source>
        <strain evidence="5">S-XJ-1</strain>
    </source>
</reference>